<evidence type="ECO:0000313" key="4">
    <source>
        <dbReference type="Proteomes" id="UP001432014"/>
    </source>
</evidence>
<feature type="domain" description="SseB protein N-terminal" evidence="2">
    <location>
        <begin position="26"/>
        <end position="96"/>
    </location>
</feature>
<sequence length="119" mass="12563">MTNTTPAPTEPEEPRPVLHVPVRAVGTGYALRLFKQRDGSRCAVAFTSATALTMLLGPTQRSVRLAEPALRALATPLGTTTLVIDPQLVAPPVVPPAAARTSRAAVHAAPRFPALQPQR</sequence>
<reference evidence="3 4" key="1">
    <citation type="submission" date="2022-10" db="EMBL/GenBank/DDBJ databases">
        <title>The complete genomes of actinobacterial strains from the NBC collection.</title>
        <authorList>
            <person name="Joergensen T.S."/>
            <person name="Alvarez Arevalo M."/>
            <person name="Sterndorff E.B."/>
            <person name="Faurdal D."/>
            <person name="Vuksanovic O."/>
            <person name="Mourched A.-S."/>
            <person name="Charusanti P."/>
            <person name="Shaw S."/>
            <person name="Blin K."/>
            <person name="Weber T."/>
        </authorList>
    </citation>
    <scope>NUCLEOTIDE SEQUENCE [LARGE SCALE GENOMIC DNA]</scope>
    <source>
        <strain evidence="3 4">NBC_01247</strain>
    </source>
</reference>
<dbReference type="InterPro" id="IPR009839">
    <property type="entry name" value="SseB_N"/>
</dbReference>
<evidence type="ECO:0000313" key="3">
    <source>
        <dbReference type="EMBL" id="WUS60405.1"/>
    </source>
</evidence>
<feature type="compositionally biased region" description="Low complexity" evidence="1">
    <location>
        <begin position="100"/>
        <end position="110"/>
    </location>
</feature>
<dbReference type="EMBL" id="CP108482">
    <property type="protein sequence ID" value="WUS60405.1"/>
    <property type="molecule type" value="Genomic_DNA"/>
</dbReference>
<dbReference type="Pfam" id="PF07179">
    <property type="entry name" value="SseB"/>
    <property type="match status" value="1"/>
</dbReference>
<evidence type="ECO:0000259" key="2">
    <source>
        <dbReference type="Pfam" id="PF07179"/>
    </source>
</evidence>
<dbReference type="NCBIfam" id="NF042914">
    <property type="entry name" value="SAV915_dom"/>
    <property type="match status" value="1"/>
</dbReference>
<protein>
    <recommendedName>
        <fullName evidence="2">SseB protein N-terminal domain-containing protein</fullName>
    </recommendedName>
</protein>
<dbReference type="InterPro" id="IPR049975">
    <property type="entry name" value="SAV_915-like_dom"/>
</dbReference>
<gene>
    <name evidence="3" type="ORF">OG469_35920</name>
</gene>
<evidence type="ECO:0000256" key="1">
    <source>
        <dbReference type="SAM" id="MobiDB-lite"/>
    </source>
</evidence>
<dbReference type="Proteomes" id="UP001432014">
    <property type="component" value="Chromosome"/>
</dbReference>
<accession>A0ABZ1WIB2</accession>
<keyword evidence="4" id="KW-1185">Reference proteome</keyword>
<name>A0ABZ1WIB2_9ACTN</name>
<dbReference type="RefSeq" id="WP_329493495.1">
    <property type="nucleotide sequence ID" value="NZ_CP108460.1"/>
</dbReference>
<proteinExistence type="predicted"/>
<feature type="region of interest" description="Disordered" evidence="1">
    <location>
        <begin position="100"/>
        <end position="119"/>
    </location>
</feature>
<organism evidence="3 4">
    <name type="scientific">Kitasatospora herbaricolor</name>
    <dbReference type="NCBI Taxonomy" id="68217"/>
    <lineage>
        <taxon>Bacteria</taxon>
        <taxon>Bacillati</taxon>
        <taxon>Actinomycetota</taxon>
        <taxon>Actinomycetes</taxon>
        <taxon>Kitasatosporales</taxon>
        <taxon>Streptomycetaceae</taxon>
        <taxon>Kitasatospora</taxon>
    </lineage>
</organism>